<proteinExistence type="predicted"/>
<dbReference type="EMBL" id="LBMM01005301">
    <property type="protein sequence ID" value="KMQ91632.1"/>
    <property type="molecule type" value="Genomic_DNA"/>
</dbReference>
<accession>A0A0J7KMU6</accession>
<comment type="caution">
    <text evidence="2">The sequence shown here is derived from an EMBL/GenBank/DDBJ whole genome shotgun (WGS) entry which is preliminary data.</text>
</comment>
<reference evidence="2 3" key="1">
    <citation type="submission" date="2015-04" db="EMBL/GenBank/DDBJ databases">
        <title>Lasius niger genome sequencing.</title>
        <authorList>
            <person name="Konorov E.A."/>
            <person name="Nikitin M.A."/>
            <person name="Kirill M.V."/>
            <person name="Chang P."/>
        </authorList>
    </citation>
    <scope>NUCLEOTIDE SEQUENCE [LARGE SCALE GENOMIC DNA]</scope>
    <source>
        <tissue evidence="2">Whole</tissue>
    </source>
</reference>
<feature type="compositionally biased region" description="Basic and acidic residues" evidence="1">
    <location>
        <begin position="30"/>
        <end position="56"/>
    </location>
</feature>
<protein>
    <submittedName>
        <fullName evidence="2">Uncharacterized protein</fullName>
    </submittedName>
</protein>
<evidence type="ECO:0000313" key="3">
    <source>
        <dbReference type="Proteomes" id="UP000036403"/>
    </source>
</evidence>
<evidence type="ECO:0000256" key="1">
    <source>
        <dbReference type="SAM" id="MobiDB-lite"/>
    </source>
</evidence>
<keyword evidence="3" id="KW-1185">Reference proteome</keyword>
<feature type="region of interest" description="Disordered" evidence="1">
    <location>
        <begin position="28"/>
        <end position="84"/>
    </location>
</feature>
<evidence type="ECO:0000313" key="2">
    <source>
        <dbReference type="EMBL" id="KMQ91632.1"/>
    </source>
</evidence>
<sequence length="84" mass="9918">MEDFRNILEDSLDELLLSAVLAFEEEQVKEEDRESIKSHDEDDKEKIKQVEAEKGHKSSKSRKLKCKKNEDEEEKINKNKTIKI</sequence>
<name>A0A0J7KMU6_LASNI</name>
<organism evidence="2 3">
    <name type="scientific">Lasius niger</name>
    <name type="common">Black garden ant</name>
    <dbReference type="NCBI Taxonomy" id="67767"/>
    <lineage>
        <taxon>Eukaryota</taxon>
        <taxon>Metazoa</taxon>
        <taxon>Ecdysozoa</taxon>
        <taxon>Arthropoda</taxon>
        <taxon>Hexapoda</taxon>
        <taxon>Insecta</taxon>
        <taxon>Pterygota</taxon>
        <taxon>Neoptera</taxon>
        <taxon>Endopterygota</taxon>
        <taxon>Hymenoptera</taxon>
        <taxon>Apocrita</taxon>
        <taxon>Aculeata</taxon>
        <taxon>Formicoidea</taxon>
        <taxon>Formicidae</taxon>
        <taxon>Formicinae</taxon>
        <taxon>Lasius</taxon>
        <taxon>Lasius</taxon>
    </lineage>
</organism>
<dbReference type="Proteomes" id="UP000036403">
    <property type="component" value="Unassembled WGS sequence"/>
</dbReference>
<feature type="compositionally biased region" description="Basic residues" evidence="1">
    <location>
        <begin position="57"/>
        <end position="66"/>
    </location>
</feature>
<gene>
    <name evidence="2" type="ORF">RF55_8473</name>
</gene>
<dbReference type="PaxDb" id="67767-A0A0J7KMU6"/>
<dbReference type="AlphaFoldDB" id="A0A0J7KMU6"/>